<gene>
    <name evidence="3" type="ORF">WKI71_42085</name>
</gene>
<accession>A0ABU8UWF1</accession>
<evidence type="ECO:0000313" key="4">
    <source>
        <dbReference type="Proteomes" id="UP001376459"/>
    </source>
</evidence>
<sequence length="42" mass="4675">MSKAELYQQASDQDVPGRSKMTRDQLIDALARAGRRGRKKAA</sequence>
<name>A0ABU8UWF1_9ACTN</name>
<protein>
    <submittedName>
        <fullName evidence="3">Rho termination factor N-terminal domain-containing protein</fullName>
    </submittedName>
</protein>
<feature type="domain" description="Rho termination factor-like N-terminal" evidence="2">
    <location>
        <begin position="2"/>
        <end position="32"/>
    </location>
</feature>
<dbReference type="InterPro" id="IPR011112">
    <property type="entry name" value="Rho-like_N"/>
</dbReference>
<feature type="region of interest" description="Disordered" evidence="1">
    <location>
        <begin position="1"/>
        <end position="23"/>
    </location>
</feature>
<keyword evidence="4" id="KW-1185">Reference proteome</keyword>
<dbReference type="EMBL" id="JBBKAK010000001">
    <property type="protein sequence ID" value="MEJ8672535.1"/>
    <property type="molecule type" value="Genomic_DNA"/>
</dbReference>
<reference evidence="3 4" key="1">
    <citation type="submission" date="2024-03" db="EMBL/GenBank/DDBJ databases">
        <title>Novel Streptomyces species of biotechnological and ecological value are a feature of Machair soil.</title>
        <authorList>
            <person name="Prole J.R."/>
            <person name="Goodfellow M."/>
            <person name="Allenby N."/>
            <person name="Ward A.C."/>
        </authorList>
    </citation>
    <scope>NUCLEOTIDE SEQUENCE [LARGE SCALE GENOMIC DNA]</scope>
    <source>
        <strain evidence="3 4">MS1.AVA.1</strain>
    </source>
</reference>
<evidence type="ECO:0000256" key="1">
    <source>
        <dbReference type="SAM" id="MobiDB-lite"/>
    </source>
</evidence>
<evidence type="ECO:0000259" key="2">
    <source>
        <dbReference type="Pfam" id="PF07498"/>
    </source>
</evidence>
<dbReference type="Pfam" id="PF07498">
    <property type="entry name" value="Rho_N"/>
    <property type="match status" value="1"/>
</dbReference>
<proteinExistence type="predicted"/>
<evidence type="ECO:0000313" key="3">
    <source>
        <dbReference type="EMBL" id="MEJ8672535.1"/>
    </source>
</evidence>
<organism evidence="3 4">
    <name type="scientific">Streptomyces machairae</name>
    <dbReference type="NCBI Taxonomy" id="3134109"/>
    <lineage>
        <taxon>Bacteria</taxon>
        <taxon>Bacillati</taxon>
        <taxon>Actinomycetota</taxon>
        <taxon>Actinomycetes</taxon>
        <taxon>Kitasatosporales</taxon>
        <taxon>Streptomycetaceae</taxon>
        <taxon>Streptomyces</taxon>
    </lineage>
</organism>
<comment type="caution">
    <text evidence="3">The sequence shown here is derived from an EMBL/GenBank/DDBJ whole genome shotgun (WGS) entry which is preliminary data.</text>
</comment>
<dbReference type="Proteomes" id="UP001376459">
    <property type="component" value="Unassembled WGS sequence"/>
</dbReference>